<feature type="chain" id="PRO_5045590656" evidence="3">
    <location>
        <begin position="27"/>
        <end position="429"/>
    </location>
</feature>
<evidence type="ECO:0000313" key="5">
    <source>
        <dbReference type="Proteomes" id="UP000656881"/>
    </source>
</evidence>
<gene>
    <name evidence="4" type="ORF">GCM10012286_74040</name>
</gene>
<evidence type="ECO:0000313" key="4">
    <source>
        <dbReference type="EMBL" id="GGO57378.1"/>
    </source>
</evidence>
<name>A0ABQ2MRE6_9ACTN</name>
<proteinExistence type="inferred from homology"/>
<feature type="region of interest" description="Disordered" evidence="2">
    <location>
        <begin position="26"/>
        <end position="56"/>
    </location>
</feature>
<dbReference type="InterPro" id="IPR011659">
    <property type="entry name" value="WD40"/>
</dbReference>
<evidence type="ECO:0000256" key="3">
    <source>
        <dbReference type="SAM" id="SignalP"/>
    </source>
</evidence>
<dbReference type="EMBL" id="BMNG01000021">
    <property type="protein sequence ID" value="GGO57378.1"/>
    <property type="molecule type" value="Genomic_DNA"/>
</dbReference>
<dbReference type="Proteomes" id="UP000656881">
    <property type="component" value="Unassembled WGS sequence"/>
</dbReference>
<dbReference type="SUPFAM" id="SSF82171">
    <property type="entry name" value="DPP6 N-terminal domain-like"/>
    <property type="match status" value="1"/>
</dbReference>
<keyword evidence="5" id="KW-1185">Reference proteome</keyword>
<dbReference type="Gene3D" id="2.120.10.30">
    <property type="entry name" value="TolB, C-terminal domain"/>
    <property type="match status" value="1"/>
</dbReference>
<dbReference type="InterPro" id="IPR011042">
    <property type="entry name" value="6-blade_b-propeller_TolB-like"/>
</dbReference>
<dbReference type="Pfam" id="PF07676">
    <property type="entry name" value="PD40"/>
    <property type="match status" value="3"/>
</dbReference>
<accession>A0ABQ2MRE6</accession>
<organism evidence="4 5">
    <name type="scientific">Streptomyces lasiicapitis</name>
    <dbReference type="NCBI Taxonomy" id="1923961"/>
    <lineage>
        <taxon>Bacteria</taxon>
        <taxon>Bacillati</taxon>
        <taxon>Actinomycetota</taxon>
        <taxon>Actinomycetes</taxon>
        <taxon>Kitasatosporales</taxon>
        <taxon>Streptomycetaceae</taxon>
        <taxon>Streptomyces</taxon>
    </lineage>
</organism>
<dbReference type="RefSeq" id="WP_189177215.1">
    <property type="nucleotide sequence ID" value="NZ_BMNG01000021.1"/>
</dbReference>
<dbReference type="PANTHER" id="PTHR36842">
    <property type="entry name" value="PROTEIN TOLB HOMOLOG"/>
    <property type="match status" value="1"/>
</dbReference>
<dbReference type="PANTHER" id="PTHR36842:SF1">
    <property type="entry name" value="PROTEIN TOLB"/>
    <property type="match status" value="1"/>
</dbReference>
<evidence type="ECO:0000256" key="1">
    <source>
        <dbReference type="ARBA" id="ARBA00009820"/>
    </source>
</evidence>
<comment type="caution">
    <text evidence="4">The sequence shown here is derived from an EMBL/GenBank/DDBJ whole genome shotgun (WGS) entry which is preliminary data.</text>
</comment>
<sequence length="429" mass="45021">MRLTTRAALAAALVTAVTGAVLPAAAAADTRAPAPRTERVSVAGDGAQAEGPSDATDISADGRYVVFASEAANLVPGDTNGQTDIYLRDLRTKKVERISLQDSGEQYTSHAGDPSISADGRYVTYSAQVDKPGGLYSGTFLKDRKTGRTEIVSLSDDDKPVFGDYVVGAEVSASGRYVAFVSELKEHGDGGGDGMWTGIYLRDRKAGSTRLVSEIVTGQPTWIIGGLSLSADGRHVGYGLGQVRPGLGGRTYTYDATTGRTKRIDLSPTGADLRIGVPSLSKDGRYAAFDTAEALVPADTNGKSDIYRLDTRTGAYKKVTQKAGGGQTGDDSYQPDISPDGRHVAFISSASGLTAGDPAKGPLYVRDLKTGKTRRVNVPQGGGESEDQGWPAYALSADAKTFTFTSDATNLVPGDTNTARDVFVRRNVS</sequence>
<comment type="similarity">
    <text evidence="1">Belongs to the TolB family.</text>
</comment>
<feature type="signal peptide" evidence="3">
    <location>
        <begin position="1"/>
        <end position="26"/>
    </location>
</feature>
<reference evidence="5" key="1">
    <citation type="journal article" date="2019" name="Int. J. Syst. Evol. Microbiol.">
        <title>The Global Catalogue of Microorganisms (GCM) 10K type strain sequencing project: providing services to taxonomists for standard genome sequencing and annotation.</title>
        <authorList>
            <consortium name="The Broad Institute Genomics Platform"/>
            <consortium name="The Broad Institute Genome Sequencing Center for Infectious Disease"/>
            <person name="Wu L."/>
            <person name="Ma J."/>
        </authorList>
    </citation>
    <scope>NUCLEOTIDE SEQUENCE [LARGE SCALE GENOMIC DNA]</scope>
    <source>
        <strain evidence="5">CGMCC 4.7349</strain>
    </source>
</reference>
<evidence type="ECO:0000256" key="2">
    <source>
        <dbReference type="SAM" id="MobiDB-lite"/>
    </source>
</evidence>
<feature type="compositionally biased region" description="Low complexity" evidence="2">
    <location>
        <begin position="26"/>
        <end position="35"/>
    </location>
</feature>
<keyword evidence="3" id="KW-0732">Signal</keyword>
<protein>
    <submittedName>
        <fullName evidence="4">Uncharacterized protein</fullName>
    </submittedName>
</protein>